<reference evidence="2" key="1">
    <citation type="submission" date="2020-12" db="EMBL/GenBank/DDBJ databases">
        <authorList>
            <person name="Huq M.A."/>
        </authorList>
    </citation>
    <scope>NUCLEOTIDE SEQUENCE</scope>
    <source>
        <strain evidence="2">MAHUQ-46</strain>
    </source>
</reference>
<organism evidence="2 3">
    <name type="scientific">Paenibacillus roseus</name>
    <dbReference type="NCBI Taxonomy" id="2798579"/>
    <lineage>
        <taxon>Bacteria</taxon>
        <taxon>Bacillati</taxon>
        <taxon>Bacillota</taxon>
        <taxon>Bacilli</taxon>
        <taxon>Bacillales</taxon>
        <taxon>Paenibacillaceae</taxon>
        <taxon>Paenibacillus</taxon>
    </lineage>
</organism>
<feature type="domain" description="DUF427" evidence="1">
    <location>
        <begin position="23"/>
        <end position="114"/>
    </location>
</feature>
<dbReference type="InterPro" id="IPR038694">
    <property type="entry name" value="DUF427_sf"/>
</dbReference>
<proteinExistence type="predicted"/>
<keyword evidence="3" id="KW-1185">Reference proteome</keyword>
<dbReference type="EMBL" id="JAELUP010000003">
    <property type="protein sequence ID" value="MBJ6359916.1"/>
    <property type="molecule type" value="Genomic_DNA"/>
</dbReference>
<dbReference type="Gene3D" id="2.170.150.40">
    <property type="entry name" value="Domain of unknown function (DUF427)"/>
    <property type="match status" value="2"/>
</dbReference>
<comment type="caution">
    <text evidence="2">The sequence shown here is derived from an EMBL/GenBank/DDBJ whole genome shotgun (WGS) entry which is preliminary data.</text>
</comment>
<feature type="domain" description="DUF427" evidence="1">
    <location>
        <begin position="147"/>
        <end position="239"/>
    </location>
</feature>
<dbReference type="InterPro" id="IPR007361">
    <property type="entry name" value="DUF427"/>
</dbReference>
<gene>
    <name evidence="2" type="ORF">JFN88_01085</name>
</gene>
<name>A0A934J309_9BACL</name>
<accession>A0A934J309</accession>
<dbReference type="Pfam" id="PF04248">
    <property type="entry name" value="NTP_transf_9"/>
    <property type="match status" value="2"/>
</dbReference>
<dbReference type="PANTHER" id="PTHR34310:SF8">
    <property type="entry name" value="CONSERVED PROTEIN"/>
    <property type="match status" value="1"/>
</dbReference>
<dbReference type="Proteomes" id="UP000640274">
    <property type="component" value="Unassembled WGS sequence"/>
</dbReference>
<evidence type="ECO:0000313" key="3">
    <source>
        <dbReference type="Proteomes" id="UP000640274"/>
    </source>
</evidence>
<dbReference type="AlphaFoldDB" id="A0A934J309"/>
<evidence type="ECO:0000259" key="1">
    <source>
        <dbReference type="Pfam" id="PF04248"/>
    </source>
</evidence>
<evidence type="ECO:0000313" key="2">
    <source>
        <dbReference type="EMBL" id="MBJ6359916.1"/>
    </source>
</evidence>
<dbReference type="RefSeq" id="WP_199017444.1">
    <property type="nucleotide sequence ID" value="NZ_JAELUP010000003.1"/>
</dbReference>
<protein>
    <submittedName>
        <fullName evidence="2">DUF427 domain-containing protein</fullName>
    </submittedName>
</protein>
<dbReference type="PANTHER" id="PTHR34310">
    <property type="entry name" value="DUF427 DOMAIN PROTEIN (AFU_ORTHOLOGUE AFUA_3G02220)"/>
    <property type="match status" value="1"/>
</dbReference>
<sequence length="262" mass="29406">MSQTDRQWPLQDGGYAAISPKSIRVQIAGVTVAESKQVLVVAEARKLPVYYFPRSDVRTDILIASTDREQHGDKGEATFFSLQIDGRTVERAAWAYADPQGEGSFLKGYISFVWKQIEVWHEDEERIAAHPHNPYLRFKAVPSTSHIQVYIGGELVANSRRPVIVSEAGLPDRYYLPKEDVRMDLLEPSDSASRCQYKGSAAYWSAQIGGKTYSDVVWSYPEALPEVHEISGLLCFYNEIVDALYIDGEQWSPVAKDNSVNA</sequence>